<sequence>MKIVIIFLASFVFINCEKAIGNKRLNCIDFKIGKFQLINKDSKKKYLIERTKDFQIEQTFDLSTNKKIRKDRYYKIFWINDCEYSLILDTSKSEHDQIDLYINSKGGYKCSIKKIDNNCATVQTNVEGDNFISKVCKI</sequence>
<dbReference type="STRING" id="356305.SAMN05421841_1842"/>
<evidence type="ECO:0000313" key="1">
    <source>
        <dbReference type="EMBL" id="SEW25241.1"/>
    </source>
</evidence>
<gene>
    <name evidence="1" type="ORF">SAMN05421841_1842</name>
</gene>
<proteinExistence type="predicted"/>
<evidence type="ECO:0000313" key="2">
    <source>
        <dbReference type="Proteomes" id="UP000199469"/>
    </source>
</evidence>
<dbReference type="OrthoDB" id="1453516at2"/>
<organism evidence="1 2">
    <name type="scientific">Chryseobacterium wanjuense</name>
    <dbReference type="NCBI Taxonomy" id="356305"/>
    <lineage>
        <taxon>Bacteria</taxon>
        <taxon>Pseudomonadati</taxon>
        <taxon>Bacteroidota</taxon>
        <taxon>Flavobacteriia</taxon>
        <taxon>Flavobacteriales</taxon>
        <taxon>Weeksellaceae</taxon>
        <taxon>Chryseobacterium group</taxon>
        <taxon>Chryseobacterium</taxon>
    </lineage>
</organism>
<dbReference type="AlphaFoldDB" id="A0A1I0QDU5"/>
<dbReference type="Proteomes" id="UP000199469">
    <property type="component" value="Unassembled WGS sequence"/>
</dbReference>
<accession>A0A1I0QDU5</accession>
<reference evidence="2" key="1">
    <citation type="submission" date="2016-10" db="EMBL/GenBank/DDBJ databases">
        <authorList>
            <person name="Varghese N."/>
            <person name="Submissions S."/>
        </authorList>
    </citation>
    <scope>NUCLEOTIDE SEQUENCE [LARGE SCALE GENOMIC DNA]</scope>
    <source>
        <strain evidence="2">DSM 17724</strain>
    </source>
</reference>
<dbReference type="EMBL" id="FOIU01000001">
    <property type="protein sequence ID" value="SEW25241.1"/>
    <property type="molecule type" value="Genomic_DNA"/>
</dbReference>
<dbReference type="RefSeq" id="WP_089791696.1">
    <property type="nucleotide sequence ID" value="NZ_FOIU01000001.1"/>
</dbReference>
<name>A0A1I0QDU5_9FLAO</name>
<protein>
    <submittedName>
        <fullName evidence="1">Uncharacterized protein</fullName>
    </submittedName>
</protein>
<keyword evidence="2" id="KW-1185">Reference proteome</keyword>